<dbReference type="InterPro" id="IPR037171">
    <property type="entry name" value="NagB/RpiA_transferase-like"/>
</dbReference>
<evidence type="ECO:0000256" key="2">
    <source>
        <dbReference type="ARBA" id="ARBA00022741"/>
    </source>
</evidence>
<protein>
    <recommendedName>
        <fullName evidence="4">5-formyltetrahydrofolate cyclo-ligase</fullName>
        <ecNumber evidence="4">6.3.3.2</ecNumber>
    </recommendedName>
</protein>
<evidence type="ECO:0000256" key="3">
    <source>
        <dbReference type="ARBA" id="ARBA00022840"/>
    </source>
</evidence>
<dbReference type="RefSeq" id="WP_380808781.1">
    <property type="nucleotide sequence ID" value="NZ_JBHRXL010000005.1"/>
</dbReference>
<evidence type="ECO:0000256" key="4">
    <source>
        <dbReference type="RuleBase" id="RU361279"/>
    </source>
</evidence>
<keyword evidence="4" id="KW-0460">Magnesium</keyword>
<dbReference type="Pfam" id="PF01812">
    <property type="entry name" value="5-FTHF_cyc-lig"/>
    <property type="match status" value="1"/>
</dbReference>
<dbReference type="Gene3D" id="3.40.50.10420">
    <property type="entry name" value="NagB/RpiA/CoA transferase-like"/>
    <property type="match status" value="1"/>
</dbReference>
<keyword evidence="7" id="KW-1185">Reference proteome</keyword>
<accession>A0ABU9XN55</accession>
<dbReference type="PIRSF" id="PIRSF006806">
    <property type="entry name" value="FTHF_cligase"/>
    <property type="match status" value="1"/>
</dbReference>
<keyword evidence="4" id="KW-0479">Metal-binding</keyword>
<dbReference type="GO" id="GO:0030272">
    <property type="term" value="F:5-formyltetrahydrofolate cyclo-ligase activity"/>
    <property type="evidence" value="ECO:0007669"/>
    <property type="project" value="UniProtKB-EC"/>
</dbReference>
<comment type="cofactor">
    <cofactor evidence="4">
        <name>Mg(2+)</name>
        <dbReference type="ChEBI" id="CHEBI:18420"/>
    </cofactor>
</comment>
<dbReference type="InterPro" id="IPR024185">
    <property type="entry name" value="FTHF_cligase-like_sf"/>
</dbReference>
<dbReference type="Proteomes" id="UP001404104">
    <property type="component" value="Unassembled WGS sequence"/>
</dbReference>
<dbReference type="PANTHER" id="PTHR23407:SF1">
    <property type="entry name" value="5-FORMYLTETRAHYDROFOLATE CYCLO-LIGASE"/>
    <property type="match status" value="1"/>
</dbReference>
<dbReference type="InterPro" id="IPR002698">
    <property type="entry name" value="FTHF_cligase"/>
</dbReference>
<comment type="catalytic activity">
    <reaction evidence="4">
        <text>(6S)-5-formyl-5,6,7,8-tetrahydrofolate + ATP = (6R)-5,10-methenyltetrahydrofolate + ADP + phosphate</text>
        <dbReference type="Rhea" id="RHEA:10488"/>
        <dbReference type="ChEBI" id="CHEBI:30616"/>
        <dbReference type="ChEBI" id="CHEBI:43474"/>
        <dbReference type="ChEBI" id="CHEBI:57455"/>
        <dbReference type="ChEBI" id="CHEBI:57457"/>
        <dbReference type="ChEBI" id="CHEBI:456216"/>
        <dbReference type="EC" id="6.3.3.2"/>
    </reaction>
</comment>
<keyword evidence="2 4" id="KW-0547">Nucleotide-binding</keyword>
<gene>
    <name evidence="6" type="ORF">ABC969_02260</name>
</gene>
<feature type="region of interest" description="Disordered" evidence="5">
    <location>
        <begin position="19"/>
        <end position="76"/>
    </location>
</feature>
<dbReference type="PANTHER" id="PTHR23407">
    <property type="entry name" value="ATPASE INHIBITOR/5-FORMYLTETRAHYDROFOLATE CYCLO-LIGASE"/>
    <property type="match status" value="1"/>
</dbReference>
<evidence type="ECO:0000313" key="6">
    <source>
        <dbReference type="EMBL" id="MEN2785240.1"/>
    </source>
</evidence>
<organism evidence="6 7">
    <name type="scientific">Sphingomonas qilianensis</name>
    <dbReference type="NCBI Taxonomy" id="1736690"/>
    <lineage>
        <taxon>Bacteria</taxon>
        <taxon>Pseudomonadati</taxon>
        <taxon>Pseudomonadota</taxon>
        <taxon>Alphaproteobacteria</taxon>
        <taxon>Sphingomonadales</taxon>
        <taxon>Sphingomonadaceae</taxon>
        <taxon>Sphingomonas</taxon>
    </lineage>
</organism>
<name>A0ABU9XN55_9SPHN</name>
<comment type="caution">
    <text evidence="6">The sequence shown here is derived from an EMBL/GenBank/DDBJ whole genome shotgun (WGS) entry which is preliminary data.</text>
</comment>
<dbReference type="SUPFAM" id="SSF100950">
    <property type="entry name" value="NagB/RpiA/CoA transferase-like"/>
    <property type="match status" value="1"/>
</dbReference>
<evidence type="ECO:0000256" key="1">
    <source>
        <dbReference type="ARBA" id="ARBA00010638"/>
    </source>
</evidence>
<proteinExistence type="inferred from homology"/>
<reference evidence="6 7" key="1">
    <citation type="submission" date="2024-05" db="EMBL/GenBank/DDBJ databases">
        <authorList>
            <person name="Liu Q."/>
            <person name="Xin Y.-H."/>
        </authorList>
    </citation>
    <scope>NUCLEOTIDE SEQUENCE [LARGE SCALE GENOMIC DNA]</scope>
    <source>
        <strain evidence="6 7">CGMCC 1.15349</strain>
    </source>
</reference>
<sequence>MLDKQTLRTQMRAARLAFVEGDADRQVQSRQSMAADPSPVRHPGLGPGSTAPQNQPPGQMPSDEPRNGSGVTHSVAKPPKILVPQAFLDRLEHGLTVASYVPMPGEADPSPLARAAVEAGCEIVLPHVVDRATPLRFLAWDTEAALIAGPFGLHQPAHDAAEREPDIILTPLVAFDAMLNRLGQGAGYYDRAFVTFPNAWRIGVAWSIQQVEALPADAWDVPLHAIVTETDWITP</sequence>
<keyword evidence="3 4" id="KW-0067">ATP-binding</keyword>
<dbReference type="NCBIfam" id="TIGR02727">
    <property type="entry name" value="MTHFS_bact"/>
    <property type="match status" value="1"/>
</dbReference>
<comment type="similarity">
    <text evidence="1 4">Belongs to the 5-formyltetrahydrofolate cyclo-ligase family.</text>
</comment>
<evidence type="ECO:0000313" key="7">
    <source>
        <dbReference type="Proteomes" id="UP001404104"/>
    </source>
</evidence>
<dbReference type="EC" id="6.3.3.2" evidence="4"/>
<keyword evidence="6" id="KW-0436">Ligase</keyword>
<evidence type="ECO:0000256" key="5">
    <source>
        <dbReference type="SAM" id="MobiDB-lite"/>
    </source>
</evidence>
<dbReference type="EMBL" id="JBDIMF010000001">
    <property type="protein sequence ID" value="MEN2785240.1"/>
    <property type="molecule type" value="Genomic_DNA"/>
</dbReference>